<organism evidence="3 4">
    <name type="scientific">Vibrio spartinae</name>
    <dbReference type="NCBI Taxonomy" id="1918945"/>
    <lineage>
        <taxon>Bacteria</taxon>
        <taxon>Pseudomonadati</taxon>
        <taxon>Pseudomonadota</taxon>
        <taxon>Gammaproteobacteria</taxon>
        <taxon>Vibrionales</taxon>
        <taxon>Vibrionaceae</taxon>
        <taxon>Vibrio</taxon>
    </lineage>
</organism>
<dbReference type="InterPro" id="IPR011051">
    <property type="entry name" value="RmlC_Cupin_sf"/>
</dbReference>
<dbReference type="AlphaFoldDB" id="A0A1N6M302"/>
<dbReference type="OrthoDB" id="2988517at2"/>
<dbReference type="Proteomes" id="UP000515264">
    <property type="component" value="Chromosome 1"/>
</dbReference>
<proteinExistence type="predicted"/>
<reference evidence="2" key="2">
    <citation type="submission" date="2019-11" db="EMBL/GenBank/DDBJ databases">
        <authorList>
            <person name="January G."/>
            <person name="Bunk B."/>
        </authorList>
    </citation>
    <scope>NUCLEOTIDE SEQUENCE</scope>
    <source>
        <strain evidence="2">3.6</strain>
    </source>
</reference>
<dbReference type="EMBL" id="CP046268">
    <property type="protein sequence ID" value="QMV14334.1"/>
    <property type="molecule type" value="Genomic_DNA"/>
</dbReference>
<dbReference type="Pfam" id="PF12973">
    <property type="entry name" value="Cupin_7"/>
    <property type="match status" value="1"/>
</dbReference>
<feature type="domain" description="ChrR-like cupin" evidence="1">
    <location>
        <begin position="8"/>
        <end position="110"/>
    </location>
</feature>
<reference evidence="3 4" key="1">
    <citation type="submission" date="2016-12" db="EMBL/GenBank/DDBJ databases">
        <authorList>
            <person name="Song W.-J."/>
            <person name="Kurnit D.M."/>
        </authorList>
    </citation>
    <scope>NUCLEOTIDE SEQUENCE [LARGE SCALE GENOMIC DNA]</scope>
    <source>
        <strain evidence="3 4">CECT 9026</strain>
    </source>
</reference>
<dbReference type="RefSeq" id="WP_074372386.1">
    <property type="nucleotide sequence ID" value="NZ_AP024907.1"/>
</dbReference>
<accession>A0A1N6M302</accession>
<dbReference type="EMBL" id="FSSB01000010">
    <property type="protein sequence ID" value="SIO93814.1"/>
    <property type="molecule type" value="Genomic_DNA"/>
</dbReference>
<gene>
    <name evidence="3" type="ORF">VSP9026_01493</name>
    <name evidence="2" type="ORF">Vspart_01589</name>
</gene>
<dbReference type="Proteomes" id="UP000184774">
    <property type="component" value="Unassembled WGS sequence"/>
</dbReference>
<sequence length="123" mass="13801">MRDVIFKQNLLNDVNQISWSPMNTDGRLGVNICEIFNDISFGEHGSRLAILNYEPGALVPKHLHTGYEMIFMLDGELFDDYGTYSKGDLVAYQPNSEHSLSTRSGCTFLVLWEKPAISIQGDA</sequence>
<dbReference type="Gene3D" id="2.60.120.10">
    <property type="entry name" value="Jelly Rolls"/>
    <property type="match status" value="1"/>
</dbReference>
<evidence type="ECO:0000313" key="4">
    <source>
        <dbReference type="Proteomes" id="UP000184774"/>
    </source>
</evidence>
<keyword evidence="5" id="KW-1185">Reference proteome</keyword>
<evidence type="ECO:0000313" key="5">
    <source>
        <dbReference type="Proteomes" id="UP000515264"/>
    </source>
</evidence>
<dbReference type="SUPFAM" id="SSF51182">
    <property type="entry name" value="RmlC-like cupins"/>
    <property type="match status" value="1"/>
</dbReference>
<reference evidence="2 5" key="3">
    <citation type="journal article" date="2020" name="J. Nat. Prod.">
        <title>Genomics-Metabolomics Profiling Disclosed Marine Vibrio spartinae 3.6 as a Producer of a New Branched Side Chain Prodigiosin.</title>
        <authorList>
            <person name="Vitale G.A."/>
            <person name="Sciarretta M."/>
            <person name="Palma Esposito F."/>
            <person name="January G.G."/>
            <person name="Giaccio M."/>
            <person name="Bunk B."/>
            <person name="Sproer C."/>
            <person name="Bajerski F."/>
            <person name="Power D."/>
            <person name="Festa C."/>
            <person name="Monti M.C."/>
            <person name="D'Auria M.V."/>
            <person name="de Pascale D."/>
        </authorList>
    </citation>
    <scope>NUCLEOTIDE SEQUENCE [LARGE SCALE GENOMIC DNA]</scope>
    <source>
        <strain evidence="2 5">3.6</strain>
    </source>
</reference>
<evidence type="ECO:0000259" key="1">
    <source>
        <dbReference type="Pfam" id="PF12973"/>
    </source>
</evidence>
<dbReference type="InterPro" id="IPR025979">
    <property type="entry name" value="ChrR-like_cupin_dom"/>
</dbReference>
<protein>
    <submittedName>
        <fullName evidence="2">Anti-sigma factor, putative, ChrR family</fullName>
    </submittedName>
    <submittedName>
        <fullName evidence="3">ChrR Cupin-like domain protein</fullName>
    </submittedName>
</protein>
<dbReference type="InterPro" id="IPR014710">
    <property type="entry name" value="RmlC-like_jellyroll"/>
</dbReference>
<evidence type="ECO:0000313" key="3">
    <source>
        <dbReference type="EMBL" id="SIO93814.1"/>
    </source>
</evidence>
<evidence type="ECO:0000313" key="2">
    <source>
        <dbReference type="EMBL" id="QMV14334.1"/>
    </source>
</evidence>
<name>A0A1N6M302_9VIBR</name>